<evidence type="ECO:0000313" key="4">
    <source>
        <dbReference type="EMBL" id="RDI47545.1"/>
    </source>
</evidence>
<dbReference type="Proteomes" id="UP000255326">
    <property type="component" value="Unassembled WGS sequence"/>
</dbReference>
<dbReference type="EMBL" id="QQAY01000001">
    <property type="protein sequence ID" value="RDI47545.1"/>
    <property type="molecule type" value="Genomic_DNA"/>
</dbReference>
<dbReference type="OrthoDB" id="2439649at2"/>
<evidence type="ECO:0000256" key="3">
    <source>
        <dbReference type="SAM" id="Phobius"/>
    </source>
</evidence>
<reference evidence="4 5" key="1">
    <citation type="submission" date="2018-07" db="EMBL/GenBank/DDBJ databases">
        <title>Genomic Encyclopedia of Type Strains, Phase IV (KMG-IV): sequencing the most valuable type-strain genomes for metagenomic binning, comparative biology and taxonomic classification.</title>
        <authorList>
            <person name="Goeker M."/>
        </authorList>
    </citation>
    <scope>NUCLEOTIDE SEQUENCE [LARGE SCALE GENOMIC DNA]</scope>
    <source>
        <strain evidence="4 5">DSM 25281</strain>
    </source>
</reference>
<sequence length="241" mass="27711">MAKKIKISFTFITIIIGFMLAIQFQTVKKPVIRDTRDIWELREAQLKEKETQSKLISEIRSNEEKLDKYETKKKGSKEEALRETLDELKKEAGLTEAEGPGIVLTIEPVYEEMLLGKTVKSVSPDLLKRLVNELNMYDALYISIDGQRIINNSVIRDINGETKVNGYAIHSVPIEVKVIAKDWDTAQKLYNRMSVSKSADDFFIDDLRVNISKPNKDISIPAYQDILRIRYMEPVKEKGEK</sequence>
<keyword evidence="3" id="KW-0472">Membrane</keyword>
<evidence type="ECO:0000256" key="2">
    <source>
        <dbReference type="SAM" id="Coils"/>
    </source>
</evidence>
<comment type="similarity">
    <text evidence="1">Belongs to the UPF0749 family.</text>
</comment>
<comment type="caution">
    <text evidence="4">The sequence shown here is derived from an EMBL/GenBank/DDBJ whole genome shotgun (WGS) entry which is preliminary data.</text>
</comment>
<keyword evidence="2" id="KW-0175">Coiled coil</keyword>
<proteinExistence type="inferred from homology"/>
<keyword evidence="3" id="KW-1133">Transmembrane helix</keyword>
<feature type="transmembrane region" description="Helical" evidence="3">
    <location>
        <begin position="7"/>
        <end position="24"/>
    </location>
</feature>
<dbReference type="AlphaFoldDB" id="A0A370GV24"/>
<feature type="coiled-coil region" evidence="2">
    <location>
        <begin position="52"/>
        <end position="98"/>
    </location>
</feature>
<dbReference type="Gene3D" id="3.30.70.1880">
    <property type="entry name" value="Protein of unknown function DUF881"/>
    <property type="match status" value="1"/>
</dbReference>
<protein>
    <submittedName>
        <fullName evidence="4">Uncharacterized protein YlxW (UPF0749 family)</fullName>
    </submittedName>
</protein>
<keyword evidence="5" id="KW-1185">Reference proteome</keyword>
<dbReference type="PANTHER" id="PTHR37313">
    <property type="entry name" value="UPF0749 PROTEIN RV1825"/>
    <property type="match status" value="1"/>
</dbReference>
<dbReference type="PANTHER" id="PTHR37313:SF2">
    <property type="entry name" value="UPF0749 PROTEIN YLXX"/>
    <property type="match status" value="1"/>
</dbReference>
<name>A0A370GV24_9BACI</name>
<accession>A0A370GV24</accession>
<evidence type="ECO:0000313" key="5">
    <source>
        <dbReference type="Proteomes" id="UP000255326"/>
    </source>
</evidence>
<dbReference type="InterPro" id="IPR010273">
    <property type="entry name" value="DUF881"/>
</dbReference>
<evidence type="ECO:0000256" key="1">
    <source>
        <dbReference type="ARBA" id="ARBA00009108"/>
    </source>
</evidence>
<gene>
    <name evidence="4" type="ORF">DFR59_101203</name>
</gene>
<keyword evidence="3" id="KW-0812">Transmembrane</keyword>
<organism evidence="4 5">
    <name type="scientific">Falsibacillus pallidus</name>
    <dbReference type="NCBI Taxonomy" id="493781"/>
    <lineage>
        <taxon>Bacteria</taxon>
        <taxon>Bacillati</taxon>
        <taxon>Bacillota</taxon>
        <taxon>Bacilli</taxon>
        <taxon>Bacillales</taxon>
        <taxon>Bacillaceae</taxon>
        <taxon>Falsibacillus</taxon>
    </lineage>
</organism>
<dbReference type="Pfam" id="PF05949">
    <property type="entry name" value="DUF881"/>
    <property type="match status" value="1"/>
</dbReference>